<comment type="caution">
    <text evidence="1">The sequence shown here is derived from an EMBL/GenBank/DDBJ whole genome shotgun (WGS) entry which is preliminary data.</text>
</comment>
<reference evidence="1 2" key="1">
    <citation type="journal article" date="2019" name="Sci. Rep.">
        <title>Orb-weaving spider Araneus ventricosus genome elucidates the spidroin gene catalogue.</title>
        <authorList>
            <person name="Kono N."/>
            <person name="Nakamura H."/>
            <person name="Ohtoshi R."/>
            <person name="Moran D.A.P."/>
            <person name="Shinohara A."/>
            <person name="Yoshida Y."/>
            <person name="Fujiwara M."/>
            <person name="Mori M."/>
            <person name="Tomita M."/>
            <person name="Arakawa K."/>
        </authorList>
    </citation>
    <scope>NUCLEOTIDE SEQUENCE [LARGE SCALE GENOMIC DNA]</scope>
</reference>
<dbReference type="Proteomes" id="UP000499080">
    <property type="component" value="Unassembled WGS sequence"/>
</dbReference>
<evidence type="ECO:0000313" key="1">
    <source>
        <dbReference type="EMBL" id="GBL99174.1"/>
    </source>
</evidence>
<proteinExistence type="predicted"/>
<protein>
    <submittedName>
        <fullName evidence="1">Uncharacterized protein</fullName>
    </submittedName>
</protein>
<accession>A0A4Y2C769</accession>
<evidence type="ECO:0000313" key="2">
    <source>
        <dbReference type="Proteomes" id="UP000499080"/>
    </source>
</evidence>
<sequence>MAQQRRSEEAHEQRIGGFLSTSTPCIISKVIFYVNFACHLPVEFATICNQISLCPSARLRGREPNEKINGTRNPLTCDRYVQYSKKQYALDKGKFSQPGDAQTDNTQKFPLLKMVSI</sequence>
<organism evidence="1 2">
    <name type="scientific">Araneus ventricosus</name>
    <name type="common">Orbweaver spider</name>
    <name type="synonym">Epeira ventricosa</name>
    <dbReference type="NCBI Taxonomy" id="182803"/>
    <lineage>
        <taxon>Eukaryota</taxon>
        <taxon>Metazoa</taxon>
        <taxon>Ecdysozoa</taxon>
        <taxon>Arthropoda</taxon>
        <taxon>Chelicerata</taxon>
        <taxon>Arachnida</taxon>
        <taxon>Araneae</taxon>
        <taxon>Araneomorphae</taxon>
        <taxon>Entelegynae</taxon>
        <taxon>Araneoidea</taxon>
        <taxon>Araneidae</taxon>
        <taxon>Araneus</taxon>
    </lineage>
</organism>
<dbReference type="EMBL" id="BGPR01000146">
    <property type="protein sequence ID" value="GBL99174.1"/>
    <property type="molecule type" value="Genomic_DNA"/>
</dbReference>
<name>A0A4Y2C769_ARAVE</name>
<gene>
    <name evidence="1" type="ORF">AVEN_140646_1</name>
</gene>
<dbReference type="AlphaFoldDB" id="A0A4Y2C769"/>
<keyword evidence="2" id="KW-1185">Reference proteome</keyword>